<evidence type="ECO:0000313" key="2">
    <source>
        <dbReference type="Proteomes" id="UP000460435"/>
    </source>
</evidence>
<accession>A0A7K3M1B0</accession>
<evidence type="ECO:0000313" key="1">
    <source>
        <dbReference type="EMBL" id="NDL57081.1"/>
    </source>
</evidence>
<name>A0A7K3M1B0_9ACTN</name>
<dbReference type="InterPro" id="IPR036388">
    <property type="entry name" value="WH-like_DNA-bd_sf"/>
</dbReference>
<gene>
    <name evidence="1" type="ORF">F7O44_08370</name>
</gene>
<dbReference type="AlphaFoldDB" id="A0A7K3M1B0"/>
<keyword evidence="2" id="KW-1185">Reference proteome</keyword>
<dbReference type="Proteomes" id="UP000460435">
    <property type="component" value="Unassembled WGS sequence"/>
</dbReference>
<dbReference type="SUPFAM" id="SSF46785">
    <property type="entry name" value="Winged helix' DNA-binding domain"/>
    <property type="match status" value="1"/>
</dbReference>
<protein>
    <submittedName>
        <fullName evidence="1">Helix-turn-helix domain-containing protein</fullName>
    </submittedName>
</protein>
<dbReference type="InterPro" id="IPR011991">
    <property type="entry name" value="ArsR-like_HTH"/>
</dbReference>
<organism evidence="1 2">
    <name type="scientific">Phytoactinopolyspora mesophila</name>
    <dbReference type="NCBI Taxonomy" id="2650750"/>
    <lineage>
        <taxon>Bacteria</taxon>
        <taxon>Bacillati</taxon>
        <taxon>Actinomycetota</taxon>
        <taxon>Actinomycetes</taxon>
        <taxon>Jiangellales</taxon>
        <taxon>Jiangellaceae</taxon>
        <taxon>Phytoactinopolyspora</taxon>
    </lineage>
</organism>
<dbReference type="RefSeq" id="WP_162449760.1">
    <property type="nucleotide sequence ID" value="NZ_WLZY01000002.1"/>
</dbReference>
<dbReference type="Gene3D" id="1.10.10.10">
    <property type="entry name" value="Winged helix-like DNA-binding domain superfamily/Winged helix DNA-binding domain"/>
    <property type="match status" value="1"/>
</dbReference>
<sequence>MDKADPSKAELHQALTRLTARVEALEAMMRPQPPGPSSDDAVDSPFWALDSLKRRRADHPATVDGAVLFAGTVTLPTGEPVEWQEAAGSAGLLESDWSSQVPALSALAHPVRLELLRQVLIGVRTTAELAAVESLGSTGQLHHHLRQLVAAGWLRHSGRGSYEVPAPRIVPLLVTLTAVQR</sequence>
<comment type="caution">
    <text evidence="1">The sequence shown here is derived from an EMBL/GenBank/DDBJ whole genome shotgun (WGS) entry which is preliminary data.</text>
</comment>
<dbReference type="CDD" id="cd00090">
    <property type="entry name" value="HTH_ARSR"/>
    <property type="match status" value="1"/>
</dbReference>
<reference evidence="1 2" key="1">
    <citation type="submission" date="2019-11" db="EMBL/GenBank/DDBJ databases">
        <authorList>
            <person name="Li X.-J."/>
            <person name="Feng X.-M."/>
        </authorList>
    </citation>
    <scope>NUCLEOTIDE SEQUENCE [LARGE SCALE GENOMIC DNA]</scope>
    <source>
        <strain evidence="1 2">XMNu-373</strain>
    </source>
</reference>
<dbReference type="EMBL" id="WLZY01000002">
    <property type="protein sequence ID" value="NDL57081.1"/>
    <property type="molecule type" value="Genomic_DNA"/>
</dbReference>
<dbReference type="InterPro" id="IPR036390">
    <property type="entry name" value="WH_DNA-bd_sf"/>
</dbReference>
<proteinExistence type="predicted"/>